<evidence type="ECO:0000259" key="2">
    <source>
        <dbReference type="Pfam" id="PF23247"/>
    </source>
</evidence>
<keyword evidence="4" id="KW-1185">Reference proteome</keyword>
<dbReference type="SUPFAM" id="SSF52047">
    <property type="entry name" value="RNI-like"/>
    <property type="match status" value="1"/>
</dbReference>
<dbReference type="PANTHER" id="PTHR33463">
    <property type="entry name" value="NB-ARC DOMAIN-CONTAINING PROTEIN-RELATED"/>
    <property type="match status" value="1"/>
</dbReference>
<gene>
    <name evidence="3" type="ORF">J1N35_036111</name>
</gene>
<sequence>MWRKDSELGHILSNLQTLTIDGCDDLINIGASSLSFKNLTTLKVSICEMMTNLFTPLVVESLVQLTTMGVSYCTKMTEIVAHEGDYRQTTVFGKLKCLKLNNLQSLTSFCPGSYTFNFPCLEEVVVEECPKLKIFSEGFLSTPQLQSVKQGCFDEKECWAGDLNTTIQQCIEKDLIISNTFPELEIWQKNPREILELQNITKIEF</sequence>
<protein>
    <recommendedName>
        <fullName evidence="2">Disease resistance protein At4g27190-like leucine-rich repeats domain-containing protein</fullName>
    </recommendedName>
</protein>
<dbReference type="InterPro" id="IPR032675">
    <property type="entry name" value="LRR_dom_sf"/>
</dbReference>
<evidence type="ECO:0000313" key="4">
    <source>
        <dbReference type="Proteomes" id="UP000828251"/>
    </source>
</evidence>
<dbReference type="OrthoDB" id="1000843at2759"/>
<keyword evidence="1" id="KW-0611">Plant defense</keyword>
<dbReference type="AlphaFoldDB" id="A0A9D3UHF9"/>
<reference evidence="3 4" key="1">
    <citation type="journal article" date="2021" name="Plant Biotechnol. J.">
        <title>Multi-omics assisted identification of the key and species-specific regulatory components of drought-tolerant mechanisms in Gossypium stocksii.</title>
        <authorList>
            <person name="Yu D."/>
            <person name="Ke L."/>
            <person name="Zhang D."/>
            <person name="Wu Y."/>
            <person name="Sun Y."/>
            <person name="Mei J."/>
            <person name="Sun J."/>
            <person name="Sun Y."/>
        </authorList>
    </citation>
    <scope>NUCLEOTIDE SEQUENCE [LARGE SCALE GENOMIC DNA]</scope>
    <source>
        <strain evidence="4">cv. E1</strain>
        <tissue evidence="3">Leaf</tissue>
    </source>
</reference>
<dbReference type="EMBL" id="JAIQCV010000011">
    <property type="protein sequence ID" value="KAH1045327.1"/>
    <property type="molecule type" value="Genomic_DNA"/>
</dbReference>
<dbReference type="InterPro" id="IPR050905">
    <property type="entry name" value="Plant_NBS-LRR"/>
</dbReference>
<feature type="domain" description="Disease resistance protein At4g27190-like leucine-rich repeats" evidence="2">
    <location>
        <begin position="33"/>
        <end position="133"/>
    </location>
</feature>
<dbReference type="Gene3D" id="3.80.10.10">
    <property type="entry name" value="Ribonuclease Inhibitor"/>
    <property type="match status" value="1"/>
</dbReference>
<name>A0A9D3UHF9_9ROSI</name>
<accession>A0A9D3UHF9</accession>
<evidence type="ECO:0000256" key="1">
    <source>
        <dbReference type="ARBA" id="ARBA00022821"/>
    </source>
</evidence>
<organism evidence="3 4">
    <name type="scientific">Gossypium stocksii</name>
    <dbReference type="NCBI Taxonomy" id="47602"/>
    <lineage>
        <taxon>Eukaryota</taxon>
        <taxon>Viridiplantae</taxon>
        <taxon>Streptophyta</taxon>
        <taxon>Embryophyta</taxon>
        <taxon>Tracheophyta</taxon>
        <taxon>Spermatophyta</taxon>
        <taxon>Magnoliopsida</taxon>
        <taxon>eudicotyledons</taxon>
        <taxon>Gunneridae</taxon>
        <taxon>Pentapetalae</taxon>
        <taxon>rosids</taxon>
        <taxon>malvids</taxon>
        <taxon>Malvales</taxon>
        <taxon>Malvaceae</taxon>
        <taxon>Malvoideae</taxon>
        <taxon>Gossypium</taxon>
    </lineage>
</organism>
<dbReference type="Pfam" id="PF23247">
    <property type="entry name" value="LRR_RPS2"/>
    <property type="match status" value="1"/>
</dbReference>
<evidence type="ECO:0000313" key="3">
    <source>
        <dbReference type="EMBL" id="KAH1045327.1"/>
    </source>
</evidence>
<dbReference type="PANTHER" id="PTHR33463:SF167">
    <property type="entry name" value="PUTATIVE-RELATED"/>
    <property type="match status" value="1"/>
</dbReference>
<dbReference type="InterPro" id="IPR057135">
    <property type="entry name" value="At4g27190-like_LRR"/>
</dbReference>
<dbReference type="Proteomes" id="UP000828251">
    <property type="component" value="Unassembled WGS sequence"/>
</dbReference>
<proteinExistence type="predicted"/>
<comment type="caution">
    <text evidence="3">The sequence shown here is derived from an EMBL/GenBank/DDBJ whole genome shotgun (WGS) entry which is preliminary data.</text>
</comment>